<sequence>MPNAYTYSMLVKGLVGCGDGKMVEEGGRGNGGEGGGGEHGDICGGGGGGGEGRGEERGREAVEEMKRRGVLPEVREVLKGNRGPVDNMSAVEVDSSSTPIDCVDESNDVLPLPSPTIETHEEEIDGVVALLPGEVRMSKANLRSSVWLNFDKVKANGVEKAVCIYYNYLEEEVLPRHPDFDILAWWKSNGLKYPTLQAIAKDALAIPVSTVASESTFSTSGRVLNPNRNRLHPKTLEALMCAQSWLTALEREVLSSEAMSSSLSSSSKKKIILRSSDGVTFEVDEAVAIQSGVIRQRVENDCADGVFPLANVTSGVLSKVIEYCEKHAKSAAPDSDDRAAVDQLENFDAQFVKVDQTLLFDLILAVLNEIFANRNWDIHRDHKVFILLSTQTGEVIRTLICITVDVSQGCSCSVQEHMGVVDDDTLRAANYLDMKALLDLTCQAVADMIKGKTPEEIRKTFNCSGEFTPEEEEEVRRENTWAFE</sequence>
<accession>A0ACC0PTE3</accession>
<evidence type="ECO:0000313" key="2">
    <source>
        <dbReference type="Proteomes" id="UP001062846"/>
    </source>
</evidence>
<evidence type="ECO:0000313" key="1">
    <source>
        <dbReference type="EMBL" id="KAI8568755.1"/>
    </source>
</evidence>
<comment type="caution">
    <text evidence="1">The sequence shown here is derived from an EMBL/GenBank/DDBJ whole genome shotgun (WGS) entry which is preliminary data.</text>
</comment>
<name>A0ACC0PTE3_RHOML</name>
<dbReference type="Proteomes" id="UP001062846">
    <property type="component" value="Chromosome 2"/>
</dbReference>
<keyword evidence="2" id="KW-1185">Reference proteome</keyword>
<dbReference type="EMBL" id="CM046389">
    <property type="protein sequence ID" value="KAI8568755.1"/>
    <property type="molecule type" value="Genomic_DNA"/>
</dbReference>
<protein>
    <submittedName>
        <fullName evidence="1">Uncharacterized protein</fullName>
    </submittedName>
</protein>
<gene>
    <name evidence="1" type="ORF">RHMOL_Rhmol02G0225100</name>
</gene>
<reference evidence="1" key="1">
    <citation type="submission" date="2022-02" db="EMBL/GenBank/DDBJ databases">
        <title>Plant Genome Project.</title>
        <authorList>
            <person name="Zhang R.-G."/>
        </authorList>
    </citation>
    <scope>NUCLEOTIDE SEQUENCE</scope>
    <source>
        <strain evidence="1">AT1</strain>
    </source>
</reference>
<proteinExistence type="predicted"/>
<organism evidence="1 2">
    <name type="scientific">Rhododendron molle</name>
    <name type="common">Chinese azalea</name>
    <name type="synonym">Azalea mollis</name>
    <dbReference type="NCBI Taxonomy" id="49168"/>
    <lineage>
        <taxon>Eukaryota</taxon>
        <taxon>Viridiplantae</taxon>
        <taxon>Streptophyta</taxon>
        <taxon>Embryophyta</taxon>
        <taxon>Tracheophyta</taxon>
        <taxon>Spermatophyta</taxon>
        <taxon>Magnoliopsida</taxon>
        <taxon>eudicotyledons</taxon>
        <taxon>Gunneridae</taxon>
        <taxon>Pentapetalae</taxon>
        <taxon>asterids</taxon>
        <taxon>Ericales</taxon>
        <taxon>Ericaceae</taxon>
        <taxon>Ericoideae</taxon>
        <taxon>Rhodoreae</taxon>
        <taxon>Rhododendron</taxon>
    </lineage>
</organism>